<evidence type="ECO:0000256" key="1">
    <source>
        <dbReference type="SAM" id="MobiDB-lite"/>
    </source>
</evidence>
<proteinExistence type="predicted"/>
<organism evidence="2 3">
    <name type="scientific">Aquipuribacter hungaricus</name>
    <dbReference type="NCBI Taxonomy" id="545624"/>
    <lineage>
        <taxon>Bacteria</taxon>
        <taxon>Bacillati</taxon>
        <taxon>Actinomycetota</taxon>
        <taxon>Actinomycetes</taxon>
        <taxon>Micrococcales</taxon>
        <taxon>Intrasporangiaceae</taxon>
        <taxon>Aquipuribacter</taxon>
    </lineage>
</organism>
<feature type="compositionally biased region" description="Gly residues" evidence="1">
    <location>
        <begin position="1"/>
        <end position="10"/>
    </location>
</feature>
<dbReference type="EMBL" id="JBHRWW010000014">
    <property type="protein sequence ID" value="MFC3689949.1"/>
    <property type="molecule type" value="Genomic_DNA"/>
</dbReference>
<comment type="caution">
    <text evidence="2">The sequence shown here is derived from an EMBL/GenBank/DDBJ whole genome shotgun (WGS) entry which is preliminary data.</text>
</comment>
<keyword evidence="3" id="KW-1185">Reference proteome</keyword>
<feature type="region of interest" description="Disordered" evidence="1">
    <location>
        <begin position="1"/>
        <end position="22"/>
    </location>
</feature>
<accession>A0ABV7WJH0</accession>
<reference evidence="3" key="1">
    <citation type="journal article" date="2019" name="Int. J. Syst. Evol. Microbiol.">
        <title>The Global Catalogue of Microorganisms (GCM) 10K type strain sequencing project: providing services to taxonomists for standard genome sequencing and annotation.</title>
        <authorList>
            <consortium name="The Broad Institute Genomics Platform"/>
            <consortium name="The Broad Institute Genome Sequencing Center for Infectious Disease"/>
            <person name="Wu L."/>
            <person name="Ma J."/>
        </authorList>
    </citation>
    <scope>NUCLEOTIDE SEQUENCE [LARGE SCALE GENOMIC DNA]</scope>
    <source>
        <strain evidence="3">NCAIM B.02333</strain>
    </source>
</reference>
<name>A0ABV7WJH0_9MICO</name>
<evidence type="ECO:0000313" key="2">
    <source>
        <dbReference type="EMBL" id="MFC3689949.1"/>
    </source>
</evidence>
<evidence type="ECO:0000313" key="3">
    <source>
        <dbReference type="Proteomes" id="UP001595685"/>
    </source>
</evidence>
<dbReference type="Proteomes" id="UP001595685">
    <property type="component" value="Unassembled WGS sequence"/>
</dbReference>
<gene>
    <name evidence="2" type="ORF">ACFOLH_16485</name>
</gene>
<protein>
    <submittedName>
        <fullName evidence="2">Uncharacterized protein</fullName>
    </submittedName>
</protein>
<sequence length="178" mass="18788">MSGDGGGGASLGRFLPDGGVDGEPSTTVDVHLVGMPVLVMRAAREHHDGLMREFRLLALSGGATDDDVPVRLADLTRILGDRYGTTRERRDAELDAAIAAGALTVDQVETVPVAAGAAAAGLAALLAEADAYCRDAVLMTLPRPPLLQRFGDWYTRQFVDQTAGRPPVPWDGPLRAED</sequence>
<dbReference type="RefSeq" id="WP_340289662.1">
    <property type="nucleotide sequence ID" value="NZ_JBBEOI010000010.1"/>
</dbReference>